<dbReference type="EMBL" id="CP042469">
    <property type="protein sequence ID" value="QOX64396.1"/>
    <property type="molecule type" value="Genomic_DNA"/>
</dbReference>
<keyword evidence="2" id="KW-1185">Reference proteome</keyword>
<evidence type="ECO:0000313" key="1">
    <source>
        <dbReference type="EMBL" id="QOX64396.1"/>
    </source>
</evidence>
<sequence length="214" mass="25526">MGNRAIYIIREGGENNFFSVYHGANALSPLLRMFQAQQLQETFSQPQSISHIFEHLDYEGVYQNPRLEDSDMFCARIPPAEMPEYNKAYAQRREFQMRMVFDLDQNDFMMEYNPNCPWYRTMGSFSIDLDVGLENVQKLLAHAEQRGITDFDRLLTIYHRSTGLEDKLESSRGYMRFEEYLESPQAQEDRERYRRLLDHQEELDEETAEEMEER</sequence>
<accession>A0ACD1ADT5</accession>
<name>A0ACD1ADT5_9FIRM</name>
<dbReference type="Proteomes" id="UP000594014">
    <property type="component" value="Chromosome"/>
</dbReference>
<organism evidence="1 2">
    <name type="scientific">Anoxybacterium hadale</name>
    <dbReference type="NCBI Taxonomy" id="3408580"/>
    <lineage>
        <taxon>Bacteria</taxon>
        <taxon>Bacillati</taxon>
        <taxon>Bacillota</taxon>
        <taxon>Clostridia</taxon>
        <taxon>Peptostreptococcales</taxon>
        <taxon>Anaerovoracaceae</taxon>
        <taxon>Anoxybacterium</taxon>
    </lineage>
</organism>
<reference evidence="1" key="1">
    <citation type="submission" date="2019-08" db="EMBL/GenBank/DDBJ databases">
        <title>Genome sequence of Clostridiales bacterium MT110.</title>
        <authorList>
            <person name="Cao J."/>
        </authorList>
    </citation>
    <scope>NUCLEOTIDE SEQUENCE</scope>
    <source>
        <strain evidence="1">MT110</strain>
    </source>
</reference>
<evidence type="ECO:0000313" key="2">
    <source>
        <dbReference type="Proteomes" id="UP000594014"/>
    </source>
</evidence>
<protein>
    <submittedName>
        <fullName evidence="1">Uncharacterized protein</fullName>
    </submittedName>
</protein>
<proteinExistence type="predicted"/>
<gene>
    <name evidence="1" type="ORF">FRZ06_14115</name>
</gene>